<accession>A0ABR5DJJ0</accession>
<dbReference type="RefSeq" id="WP_045079931.1">
    <property type="nucleotide sequence ID" value="NZ_JSVU01000003.1"/>
</dbReference>
<gene>
    <name evidence="3" type="ORF">MB09_05755</name>
</gene>
<evidence type="ECO:0000313" key="3">
    <source>
        <dbReference type="EMBL" id="KJJ38940.1"/>
    </source>
</evidence>
<evidence type="ECO:0000259" key="2">
    <source>
        <dbReference type="Pfam" id="PF13239"/>
    </source>
</evidence>
<keyword evidence="3" id="KW-0808">Transferase</keyword>
<protein>
    <submittedName>
        <fullName evidence="3">Histidine kinase</fullName>
    </submittedName>
</protein>
<keyword evidence="1" id="KW-0472">Membrane</keyword>
<evidence type="ECO:0000313" key="4">
    <source>
        <dbReference type="Proteomes" id="UP000033497"/>
    </source>
</evidence>
<dbReference type="GO" id="GO:0016301">
    <property type="term" value="F:kinase activity"/>
    <property type="evidence" value="ECO:0007669"/>
    <property type="project" value="UniProtKB-KW"/>
</dbReference>
<keyword evidence="1" id="KW-1133">Transmembrane helix</keyword>
<keyword evidence="4" id="KW-1185">Reference proteome</keyword>
<feature type="domain" description="2TM" evidence="2">
    <location>
        <begin position="13"/>
        <end position="92"/>
    </location>
</feature>
<dbReference type="InterPro" id="IPR025698">
    <property type="entry name" value="2TM_dom"/>
</dbReference>
<feature type="transmembrane region" description="Helical" evidence="1">
    <location>
        <begin position="24"/>
        <end position="44"/>
    </location>
</feature>
<feature type="transmembrane region" description="Helical" evidence="1">
    <location>
        <begin position="50"/>
        <end position="69"/>
    </location>
</feature>
<name>A0ABR5DJJ0_9FLAO</name>
<dbReference type="Proteomes" id="UP000033497">
    <property type="component" value="Unassembled WGS sequence"/>
</dbReference>
<organism evidence="3 4">
    <name type="scientific">Aequorivita vladivostokensis</name>
    <dbReference type="NCBI Taxonomy" id="171194"/>
    <lineage>
        <taxon>Bacteria</taxon>
        <taxon>Pseudomonadati</taxon>
        <taxon>Bacteroidota</taxon>
        <taxon>Flavobacteriia</taxon>
        <taxon>Flavobacteriales</taxon>
        <taxon>Flavobacteriaceae</taxon>
        <taxon>Aequorivita</taxon>
    </lineage>
</organism>
<dbReference type="EMBL" id="JSVU01000003">
    <property type="protein sequence ID" value="KJJ38940.1"/>
    <property type="molecule type" value="Genomic_DNA"/>
</dbReference>
<sequence length="103" mass="12510">METGNHKDSKYLKAKRRVAEIKKFYTSLMFYVLFICALAGLNYYTNELRYPWFLWAAFGWGIGIFFQAVKTFRWAPFIGKDWEERKLKQFMEEEEKNAKNNWN</sequence>
<keyword evidence="1" id="KW-0812">Transmembrane</keyword>
<dbReference type="Pfam" id="PF13239">
    <property type="entry name" value="2TM"/>
    <property type="match status" value="1"/>
</dbReference>
<proteinExistence type="predicted"/>
<keyword evidence="3" id="KW-0418">Kinase</keyword>
<comment type="caution">
    <text evidence="3">The sequence shown here is derived from an EMBL/GenBank/DDBJ whole genome shotgun (WGS) entry which is preliminary data.</text>
</comment>
<evidence type="ECO:0000256" key="1">
    <source>
        <dbReference type="SAM" id="Phobius"/>
    </source>
</evidence>
<reference evidence="3 4" key="1">
    <citation type="submission" date="2014-10" db="EMBL/GenBank/DDBJ databases">
        <title>Genome sequencing of Vitellibacter vladivostokensis KMM 3516.</title>
        <authorList>
            <person name="Thevarajoo S."/>
            <person name="Selvaratnam C."/>
            <person name="Goh K.M."/>
            <person name="Chong C.S."/>
        </authorList>
    </citation>
    <scope>NUCLEOTIDE SEQUENCE [LARGE SCALE GENOMIC DNA]</scope>
    <source>
        <strain evidence="3 4">KMM 3516</strain>
    </source>
</reference>